<dbReference type="InterPro" id="IPR037359">
    <property type="entry name" value="NST/OST"/>
</dbReference>
<protein>
    <submittedName>
        <fullName evidence="4">Sulfotransferase</fullName>
    </submittedName>
</protein>
<dbReference type="Pfam" id="PF00685">
    <property type="entry name" value="Sulfotransfer_1"/>
    <property type="match status" value="1"/>
</dbReference>
<organism evidence="4 5">
    <name type="scientific">Sagittula salina</name>
    <dbReference type="NCBI Taxonomy" id="2820268"/>
    <lineage>
        <taxon>Bacteria</taxon>
        <taxon>Pseudomonadati</taxon>
        <taxon>Pseudomonadota</taxon>
        <taxon>Alphaproteobacteria</taxon>
        <taxon>Rhodobacterales</taxon>
        <taxon>Roseobacteraceae</taxon>
        <taxon>Sagittula</taxon>
    </lineage>
</organism>
<keyword evidence="1" id="KW-0808">Transferase</keyword>
<dbReference type="Gene3D" id="3.40.50.300">
    <property type="entry name" value="P-loop containing nucleotide triphosphate hydrolases"/>
    <property type="match status" value="1"/>
</dbReference>
<evidence type="ECO:0000256" key="1">
    <source>
        <dbReference type="ARBA" id="ARBA00022679"/>
    </source>
</evidence>
<keyword evidence="2" id="KW-0325">Glycoprotein</keyword>
<evidence type="ECO:0000259" key="3">
    <source>
        <dbReference type="Pfam" id="PF00685"/>
    </source>
</evidence>
<evidence type="ECO:0000313" key="4">
    <source>
        <dbReference type="EMBL" id="MBP0484464.1"/>
    </source>
</evidence>
<sequence>MLRPNFLLLGAPKCGTSSLFNWLAAHPGIAGSRRKETFILMDRENPLLGHPNIHDDGLAAFAAEYDAVCRAPVRMEATTHTLFQRTALQAAVQWPDLRVVVILREPAARVLSSFSYTQNNLGRIPARVGFADYLAAVQAGAPLTGMVQHPASAYVLARDPEYSRYATWLAPWIETLGRDRVLPLLFETMRSDPEGTLREVVDWLGLEPLALEPGALSARNRTEAVRSPGLQRAARRLNAALPVPGGLKRGLKAAYMAVQGRAAPAQRAARDRAAFERLREGYRADNARLAALTGLDLGAWSGERAA</sequence>
<comment type="caution">
    <text evidence="4">The sequence shown here is derived from an EMBL/GenBank/DDBJ whole genome shotgun (WGS) entry which is preliminary data.</text>
</comment>
<dbReference type="Proteomes" id="UP000675940">
    <property type="component" value="Unassembled WGS sequence"/>
</dbReference>
<proteinExistence type="predicted"/>
<dbReference type="EMBL" id="JAGISH010000013">
    <property type="protein sequence ID" value="MBP0484464.1"/>
    <property type="molecule type" value="Genomic_DNA"/>
</dbReference>
<dbReference type="RefSeq" id="WP_209362864.1">
    <property type="nucleotide sequence ID" value="NZ_JAGISH010000013.1"/>
</dbReference>
<evidence type="ECO:0000313" key="5">
    <source>
        <dbReference type="Proteomes" id="UP000675940"/>
    </source>
</evidence>
<gene>
    <name evidence="4" type="ORF">J5474_18495</name>
</gene>
<dbReference type="AlphaFoldDB" id="A0A940MS91"/>
<dbReference type="SUPFAM" id="SSF52540">
    <property type="entry name" value="P-loop containing nucleoside triphosphate hydrolases"/>
    <property type="match status" value="1"/>
</dbReference>
<dbReference type="GO" id="GO:0008146">
    <property type="term" value="F:sulfotransferase activity"/>
    <property type="evidence" value="ECO:0007669"/>
    <property type="project" value="InterPro"/>
</dbReference>
<dbReference type="PANTHER" id="PTHR10605:SF56">
    <property type="entry name" value="BIFUNCTIONAL HEPARAN SULFATE N-DEACETYLASE_N-SULFOTRANSFERASE"/>
    <property type="match status" value="1"/>
</dbReference>
<evidence type="ECO:0000256" key="2">
    <source>
        <dbReference type="ARBA" id="ARBA00023180"/>
    </source>
</evidence>
<dbReference type="InterPro" id="IPR027417">
    <property type="entry name" value="P-loop_NTPase"/>
</dbReference>
<dbReference type="PANTHER" id="PTHR10605">
    <property type="entry name" value="HEPARAN SULFATE SULFOTRANSFERASE"/>
    <property type="match status" value="1"/>
</dbReference>
<dbReference type="InterPro" id="IPR000863">
    <property type="entry name" value="Sulfotransferase_dom"/>
</dbReference>
<reference evidence="4" key="1">
    <citation type="submission" date="2021-03" db="EMBL/GenBank/DDBJ databases">
        <title>Sagittula salina sp. nov. strain M10.9X isolated from the marine waste.</title>
        <authorList>
            <person name="Satari L."/>
            <person name="Molina-Menor E."/>
            <person name="Vidal-Verdu A."/>
            <person name="Pascual J."/>
            <person name="Pereto J."/>
            <person name="Porcar M."/>
        </authorList>
    </citation>
    <scope>NUCLEOTIDE SEQUENCE</scope>
    <source>
        <strain evidence="4">M10.9X</strain>
    </source>
</reference>
<name>A0A940MS91_9RHOB</name>
<keyword evidence="5" id="KW-1185">Reference proteome</keyword>
<accession>A0A940MS91</accession>
<feature type="domain" description="Sulfotransferase" evidence="3">
    <location>
        <begin position="4"/>
        <end position="207"/>
    </location>
</feature>